<feature type="domain" description="Helicase ATP-binding" evidence="3">
    <location>
        <begin position="42"/>
        <end position="180"/>
    </location>
</feature>
<dbReference type="Pfam" id="PF07517">
    <property type="entry name" value="SecA_DEAD"/>
    <property type="match status" value="1"/>
</dbReference>
<dbReference type="CDD" id="cd17928">
    <property type="entry name" value="DEXDc_SecA"/>
    <property type="match status" value="1"/>
</dbReference>
<dbReference type="GO" id="GO:0017038">
    <property type="term" value="P:protein import"/>
    <property type="evidence" value="ECO:0007669"/>
    <property type="project" value="InterPro"/>
</dbReference>
<evidence type="ECO:0000256" key="1">
    <source>
        <dbReference type="ARBA" id="ARBA00022927"/>
    </source>
</evidence>
<accession>X1FH34</accession>
<dbReference type="InterPro" id="IPR014018">
    <property type="entry name" value="SecA_motor_DEAD"/>
</dbReference>
<dbReference type="EMBL" id="BARU01008700">
    <property type="protein sequence ID" value="GAH44272.1"/>
    <property type="molecule type" value="Genomic_DNA"/>
</dbReference>
<dbReference type="GO" id="GO:0043952">
    <property type="term" value="P:protein transport by the Sec complex"/>
    <property type="evidence" value="ECO:0007669"/>
    <property type="project" value="TreeGrafter"/>
</dbReference>
<dbReference type="PROSITE" id="PS51196">
    <property type="entry name" value="SECA_MOTOR_DEAD"/>
    <property type="match status" value="1"/>
</dbReference>
<dbReference type="PANTHER" id="PTHR30612">
    <property type="entry name" value="SECA INNER MEMBRANE COMPONENT OF SEC PROTEIN SECRETION SYSTEM"/>
    <property type="match status" value="1"/>
</dbReference>
<keyword evidence="1" id="KW-0653">Protein transport</keyword>
<keyword evidence="2" id="KW-0811">Translocation</keyword>
<name>X1FH34_9ZZZZ</name>
<dbReference type="GO" id="GO:0005829">
    <property type="term" value="C:cytosol"/>
    <property type="evidence" value="ECO:0007669"/>
    <property type="project" value="TreeGrafter"/>
</dbReference>
<evidence type="ECO:0000259" key="3">
    <source>
        <dbReference type="PROSITE" id="PS51192"/>
    </source>
</evidence>
<reference evidence="5" key="1">
    <citation type="journal article" date="2014" name="Front. Microbiol.">
        <title>High frequency of phylogenetically diverse reductive dehalogenase-homologous genes in deep subseafloor sedimentary metagenomes.</title>
        <authorList>
            <person name="Kawai M."/>
            <person name="Futagami T."/>
            <person name="Toyoda A."/>
            <person name="Takaki Y."/>
            <person name="Nishi S."/>
            <person name="Hori S."/>
            <person name="Arai W."/>
            <person name="Tsubouchi T."/>
            <person name="Morono Y."/>
            <person name="Uchiyama I."/>
            <person name="Ito T."/>
            <person name="Fujiyama A."/>
            <person name="Inagaki F."/>
            <person name="Takami H."/>
        </authorList>
    </citation>
    <scope>NUCLEOTIDE SEQUENCE</scope>
    <source>
        <strain evidence="5">Expedition CK06-06</strain>
    </source>
</reference>
<dbReference type="GO" id="GO:0005886">
    <property type="term" value="C:plasma membrane"/>
    <property type="evidence" value="ECO:0007669"/>
    <property type="project" value="TreeGrafter"/>
</dbReference>
<dbReference type="PRINTS" id="PR00906">
    <property type="entry name" value="SECA"/>
</dbReference>
<organism evidence="5">
    <name type="scientific">marine sediment metagenome</name>
    <dbReference type="NCBI Taxonomy" id="412755"/>
    <lineage>
        <taxon>unclassified sequences</taxon>
        <taxon>metagenomes</taxon>
        <taxon>ecological metagenomes</taxon>
    </lineage>
</organism>
<dbReference type="Gene3D" id="3.40.50.300">
    <property type="entry name" value="P-loop containing nucleotide triphosphate hydrolases"/>
    <property type="match status" value="1"/>
</dbReference>
<dbReference type="Gene3D" id="3.90.1440.10">
    <property type="entry name" value="SecA, preprotein cross-linking domain"/>
    <property type="match status" value="1"/>
</dbReference>
<dbReference type="InterPro" id="IPR014001">
    <property type="entry name" value="Helicase_ATP-bd"/>
</dbReference>
<evidence type="ECO:0000313" key="5">
    <source>
        <dbReference type="EMBL" id="GAH44272.1"/>
    </source>
</evidence>
<dbReference type="GO" id="GO:0006605">
    <property type="term" value="P:protein targeting"/>
    <property type="evidence" value="ECO:0007669"/>
    <property type="project" value="InterPro"/>
</dbReference>
<keyword evidence="1" id="KW-0813">Transport</keyword>
<proteinExistence type="predicted"/>
<dbReference type="GO" id="GO:0031522">
    <property type="term" value="C:cell envelope Sec protein transport complex"/>
    <property type="evidence" value="ECO:0007669"/>
    <property type="project" value="TreeGrafter"/>
</dbReference>
<evidence type="ECO:0000256" key="2">
    <source>
        <dbReference type="ARBA" id="ARBA00023010"/>
    </source>
</evidence>
<dbReference type="PANTHER" id="PTHR30612:SF0">
    <property type="entry name" value="CHLOROPLAST PROTEIN-TRANSPORTING ATPASE"/>
    <property type="match status" value="1"/>
</dbReference>
<dbReference type="InterPro" id="IPR000185">
    <property type="entry name" value="SecA"/>
</dbReference>
<evidence type="ECO:0000259" key="4">
    <source>
        <dbReference type="PROSITE" id="PS51196"/>
    </source>
</evidence>
<dbReference type="SMART" id="SM00957">
    <property type="entry name" value="SecA_DEAD"/>
    <property type="match status" value="1"/>
</dbReference>
<feature type="domain" description="SecA family profile" evidence="4">
    <location>
        <begin position="1"/>
        <end position="359"/>
    </location>
</feature>
<dbReference type="InterPro" id="IPR011115">
    <property type="entry name" value="SecA_DEAD"/>
</dbReference>
<feature type="non-terminal residue" evidence="5">
    <location>
        <position position="359"/>
    </location>
</feature>
<comment type="caution">
    <text evidence="5">The sequence shown here is derived from an EMBL/GenBank/DDBJ whole genome shotgun (WGS) entry which is preliminary data.</text>
</comment>
<feature type="non-terminal residue" evidence="5">
    <location>
        <position position="1"/>
    </location>
</feature>
<gene>
    <name evidence="5" type="ORF">S03H2_16942</name>
</gene>
<sequence length="359" mass="41409">DDLMVEAFALVKETTRRLLGKKWDVTGIEKEWDMVPFDVQLMGAIVLHQGTIVEMATGEGKTLVATMPLYLNALTGKGVHLVTVNDYLARRDKEWMSKVYEFLGLSVGVIQAGMNPEERKIEYSCDITYGTNNEFGFDYLRDNMAVVPEHRVQRGHYYAIVDEVDSVLVDEARTPLIISGAVEHSTHMYDKWKPRVERLYRAQIPYVNRIIAEGEKLLKEDKNKEAAYKLLLAKRGSPRNKKLMKLEKEKGVLKMIEALELQLMRDKKLHEIDEELYYTIEDRESTVKLSEKGMKFLSPDDPGVFELPDLAEKIGKIDEDESLSPREIAVEKDRIHTDYAEKMKEKTNRDNLLKAYELF</sequence>
<dbReference type="SUPFAM" id="SSF52540">
    <property type="entry name" value="P-loop containing nucleoside triphosphate hydrolases"/>
    <property type="match status" value="1"/>
</dbReference>
<dbReference type="GO" id="GO:0006886">
    <property type="term" value="P:intracellular protein transport"/>
    <property type="evidence" value="ECO:0007669"/>
    <property type="project" value="InterPro"/>
</dbReference>
<dbReference type="AlphaFoldDB" id="X1FH34"/>
<dbReference type="GO" id="GO:0005524">
    <property type="term" value="F:ATP binding"/>
    <property type="evidence" value="ECO:0007669"/>
    <property type="project" value="InterPro"/>
</dbReference>
<dbReference type="InterPro" id="IPR027417">
    <property type="entry name" value="P-loop_NTPase"/>
</dbReference>
<protein>
    <submittedName>
        <fullName evidence="5">Uncharacterized protein</fullName>
    </submittedName>
</protein>
<dbReference type="PROSITE" id="PS51192">
    <property type="entry name" value="HELICASE_ATP_BIND_1"/>
    <property type="match status" value="1"/>
</dbReference>